<dbReference type="AlphaFoldDB" id="E6WW33"/>
<evidence type="ECO:0000256" key="1">
    <source>
        <dbReference type="ARBA" id="ARBA00023122"/>
    </source>
</evidence>
<organism evidence="4 5">
    <name type="scientific">Pseudoxanthomonas suwonensis (strain 11-1)</name>
    <dbReference type="NCBI Taxonomy" id="743721"/>
    <lineage>
        <taxon>Bacteria</taxon>
        <taxon>Pseudomonadati</taxon>
        <taxon>Pseudomonadota</taxon>
        <taxon>Gammaproteobacteria</taxon>
        <taxon>Lysobacterales</taxon>
        <taxon>Lysobacteraceae</taxon>
        <taxon>Pseudoxanthomonas</taxon>
    </lineage>
</organism>
<dbReference type="CDD" id="cd04622">
    <property type="entry name" value="CBS_pair_HRP1_like"/>
    <property type="match status" value="1"/>
</dbReference>
<dbReference type="PANTHER" id="PTHR43080:SF2">
    <property type="entry name" value="CBS DOMAIN-CONTAINING PROTEIN"/>
    <property type="match status" value="1"/>
</dbReference>
<dbReference type="SMART" id="SM00116">
    <property type="entry name" value="CBS"/>
    <property type="match status" value="2"/>
</dbReference>
<dbReference type="Gene3D" id="3.10.580.10">
    <property type="entry name" value="CBS-domain"/>
    <property type="match status" value="1"/>
</dbReference>
<dbReference type="PROSITE" id="PS51371">
    <property type="entry name" value="CBS"/>
    <property type="match status" value="2"/>
</dbReference>
<feature type="domain" description="CBS" evidence="3">
    <location>
        <begin position="7"/>
        <end position="64"/>
    </location>
</feature>
<reference evidence="4 5" key="1">
    <citation type="submission" date="2011-01" db="EMBL/GenBank/DDBJ databases">
        <title>Complete sequence of Pseudoxanthomonas suwonensis 11-1.</title>
        <authorList>
            <consortium name="US DOE Joint Genome Institute"/>
            <person name="Lucas S."/>
            <person name="Copeland A."/>
            <person name="Lapidus A."/>
            <person name="Cheng J.-F."/>
            <person name="Goodwin L."/>
            <person name="Pitluck S."/>
            <person name="Teshima H."/>
            <person name="Detter J.C."/>
            <person name="Han C."/>
            <person name="Tapia R."/>
            <person name="Land M."/>
            <person name="Hauser L."/>
            <person name="Kyrpides N."/>
            <person name="Ivanova N."/>
            <person name="Ovchinnikova G."/>
            <person name="Siebers A.K."/>
            <person name="Allgaier M."/>
            <person name="Thelen M.P."/>
            <person name="Hugenholtz P."/>
            <person name="Gladden J."/>
            <person name="Woyke T."/>
        </authorList>
    </citation>
    <scope>NUCLEOTIDE SEQUENCE [LARGE SCALE GENOMIC DNA]</scope>
    <source>
        <strain evidence="5">11-1</strain>
    </source>
</reference>
<dbReference type="InterPro" id="IPR046342">
    <property type="entry name" value="CBS_dom_sf"/>
</dbReference>
<dbReference type="InterPro" id="IPR000644">
    <property type="entry name" value="CBS_dom"/>
</dbReference>
<keyword evidence="1 2" id="KW-0129">CBS domain</keyword>
<evidence type="ECO:0000313" key="5">
    <source>
        <dbReference type="Proteomes" id="UP000008632"/>
    </source>
</evidence>
<dbReference type="STRING" id="743721.Psesu_2696"/>
<name>E6WW33_PSEUU</name>
<dbReference type="EMBL" id="CP002446">
    <property type="protein sequence ID" value="ADV28524.1"/>
    <property type="molecule type" value="Genomic_DNA"/>
</dbReference>
<proteinExistence type="predicted"/>
<evidence type="ECO:0000259" key="3">
    <source>
        <dbReference type="PROSITE" id="PS51371"/>
    </source>
</evidence>
<feature type="domain" description="CBS" evidence="3">
    <location>
        <begin position="71"/>
        <end position="128"/>
    </location>
</feature>
<dbReference type="Proteomes" id="UP000008632">
    <property type="component" value="Chromosome"/>
</dbReference>
<sequence>MRIGDVMSRDVCVVSPSTSLQEAARQMAARDVGCLPVGENDRLVGIVTDRDLVLRGISEGLGAKAEVREVMTPEVKYCFEDEDLDEVAANMAGLEKRRLPVLNRDMRLVGIVSLANFAHSHDPQASQELLRGVARPH</sequence>
<evidence type="ECO:0000313" key="4">
    <source>
        <dbReference type="EMBL" id="ADV28524.1"/>
    </source>
</evidence>
<dbReference type="HOGENOM" id="CLU_040681_12_0_6"/>
<dbReference type="eggNOG" id="COG0517">
    <property type="taxonomic scope" value="Bacteria"/>
</dbReference>
<dbReference type="RefSeq" id="WP_013536350.1">
    <property type="nucleotide sequence ID" value="NC_014924.1"/>
</dbReference>
<dbReference type="Pfam" id="PF00571">
    <property type="entry name" value="CBS"/>
    <property type="match status" value="2"/>
</dbReference>
<protein>
    <submittedName>
        <fullName evidence="4">CBS domain containing protein</fullName>
    </submittedName>
</protein>
<dbReference type="InterPro" id="IPR051257">
    <property type="entry name" value="Diverse_CBS-Domain"/>
</dbReference>
<dbReference type="PANTHER" id="PTHR43080">
    <property type="entry name" value="CBS DOMAIN-CONTAINING PROTEIN CBSX3, MITOCHONDRIAL"/>
    <property type="match status" value="1"/>
</dbReference>
<dbReference type="SUPFAM" id="SSF54631">
    <property type="entry name" value="CBS-domain pair"/>
    <property type="match status" value="1"/>
</dbReference>
<dbReference type="OrthoDB" id="9794094at2"/>
<keyword evidence="5" id="KW-1185">Reference proteome</keyword>
<evidence type="ECO:0000256" key="2">
    <source>
        <dbReference type="PROSITE-ProRule" id="PRU00703"/>
    </source>
</evidence>
<accession>E6WW33</accession>
<gene>
    <name evidence="4" type="ordered locus">Psesu_2696</name>
</gene>
<dbReference type="KEGG" id="psu:Psesu_2696"/>